<evidence type="ECO:0000313" key="4">
    <source>
        <dbReference type="Proteomes" id="UP000601435"/>
    </source>
</evidence>
<evidence type="ECO:0000259" key="2">
    <source>
        <dbReference type="SMART" id="SM00474"/>
    </source>
</evidence>
<dbReference type="SUPFAM" id="SSF55826">
    <property type="entry name" value="YbaK/ProRS associated domain"/>
    <property type="match status" value="1"/>
</dbReference>
<feature type="compositionally biased region" description="Polar residues" evidence="1">
    <location>
        <begin position="350"/>
        <end position="360"/>
    </location>
</feature>
<accession>A0A812S3I5</accession>
<dbReference type="AlphaFoldDB" id="A0A812S3I5"/>
<name>A0A812S3I5_9DINO</name>
<dbReference type="GO" id="GO:0008408">
    <property type="term" value="F:3'-5' exonuclease activity"/>
    <property type="evidence" value="ECO:0007669"/>
    <property type="project" value="InterPro"/>
</dbReference>
<dbReference type="InterPro" id="IPR036397">
    <property type="entry name" value="RNaseH_sf"/>
</dbReference>
<dbReference type="Pfam" id="PF08907">
    <property type="entry name" value="DUF1853"/>
    <property type="match status" value="1"/>
</dbReference>
<dbReference type="InterPro" id="IPR052408">
    <property type="entry name" value="Exonuclease_MUT-7-like"/>
</dbReference>
<dbReference type="Pfam" id="PF01612">
    <property type="entry name" value="DNA_pol_A_exo1"/>
    <property type="match status" value="1"/>
</dbReference>
<dbReference type="InterPro" id="IPR036754">
    <property type="entry name" value="YbaK/aa-tRNA-synt-asso_dom_sf"/>
</dbReference>
<dbReference type="InterPro" id="IPR012337">
    <property type="entry name" value="RNaseH-like_sf"/>
</dbReference>
<gene>
    <name evidence="3" type="primary">EXD3</name>
    <name evidence="3" type="ORF">SNEC2469_LOCUS12933</name>
</gene>
<sequence length="1031" mass="112893">MSPTCARGYNRKVVRDLAWLIRAPPVLSDEAGMELLRLPDSADQATDDWLASLDKNPKPLLQNLEVQSGVKRLGFYAAALTQFWLEETIAVGKILRYAKCAEQSRQTAGQLKLVCLHWAQEEHRVLAKLFTWSPPSSSLLMPPLQNRSYVGPFLHENLAWRLAEARRKITCTRSSSVQEYLQKEFGDVSVRSVYFLKGYIFKPLEEFWAVGQTLRDPPAEVNAACATGWYTTQVSEAMKAVSPGARLAVLPKLFWLSPAVASGSPPVILGDELPGQQDPVPTDLPDKVRQDVEEHFRSVDTALLLCELLPVEGGLWVENSRGFILPSVWDPKTLMTGGPQGMKSSGEGQGQQVYSEPSKWSNQRRKYSERLADTARQLAPSLESAGVHATVPQRLSEELTHDHLKDYVLFAKERRRSADPSRFQRRLSLRTALESAEASEPGKVCKLVAAALGLLLKEAQRSDGHFILELLVKPSEQGLVPSACSVTFRADAASMEEMMTLGLSGGLCLRLAVKFAARFRFTPQRLSRDKVLSLFAEAIASSDRSRLAGLVEYLAASSSLELDETFPLEDIACKLTIPPADGTILDLVCQHVPSLCQKLSAMLTSTGQLKLARKIEVRRLRGYTEDGGNREPPSDTLVALPNLCLPPWVRVQLVADASGLDELEGRLELGGVIGLDAEWKPWDESSPSRARSRRGQVANPVQLLQLAWADTAYVLDIPSLLAAAEEELAHLLQRLLRPKEGEAGHILVGFGLEGDIRRMADSYPWLMSRCYGGNFPFIEMQDLARSVARNSSLDCLCAVRLGLSLDKTLQCSNWELRPLPDPHIQYAALDTWVLLALLGHFLQQDRGMEKAELCELARVSVSSAATFSHSGLALGSGVCATAMALRELGVADESILFWGDGCADDVQVCKTLACLAVDSSGQSHFCLAVFADGSASLSMPRLAEAMDCISARLVTGEELREHFRQPRGCVGPVGPAILEQPPACVVLDDGLSTTSKLSCGGGSPQWHLLATQQQILDLTHARVAAIRDLTS</sequence>
<dbReference type="PANTHER" id="PTHR47765:SF2">
    <property type="entry name" value="EXONUCLEASE MUT-7 HOMOLOG"/>
    <property type="match status" value="1"/>
</dbReference>
<protein>
    <submittedName>
        <fullName evidence="3">EXD3 protein</fullName>
    </submittedName>
</protein>
<proteinExistence type="predicted"/>
<evidence type="ECO:0000313" key="3">
    <source>
        <dbReference type="EMBL" id="CAE7462141.1"/>
    </source>
</evidence>
<dbReference type="OrthoDB" id="10261556at2759"/>
<dbReference type="PANTHER" id="PTHR47765">
    <property type="entry name" value="3'-5' EXONUCLEASE DOMAIN-CONTAINING PROTEIN"/>
    <property type="match status" value="1"/>
</dbReference>
<reference evidence="3" key="1">
    <citation type="submission" date="2021-02" db="EMBL/GenBank/DDBJ databases">
        <authorList>
            <person name="Dougan E. K."/>
            <person name="Rhodes N."/>
            <person name="Thang M."/>
            <person name="Chan C."/>
        </authorList>
    </citation>
    <scope>NUCLEOTIDE SEQUENCE</scope>
</reference>
<feature type="region of interest" description="Disordered" evidence="1">
    <location>
        <begin position="339"/>
        <end position="360"/>
    </location>
</feature>
<dbReference type="Gene3D" id="3.90.960.10">
    <property type="entry name" value="YbaK/aminoacyl-tRNA synthetase-associated domain"/>
    <property type="match status" value="1"/>
</dbReference>
<dbReference type="GO" id="GO:0002161">
    <property type="term" value="F:aminoacyl-tRNA deacylase activity"/>
    <property type="evidence" value="ECO:0007669"/>
    <property type="project" value="InterPro"/>
</dbReference>
<feature type="domain" description="3'-5' exonuclease" evidence="2">
    <location>
        <begin position="651"/>
        <end position="846"/>
    </location>
</feature>
<dbReference type="EMBL" id="CAJNJA010020586">
    <property type="protein sequence ID" value="CAE7462141.1"/>
    <property type="molecule type" value="Genomic_DNA"/>
</dbReference>
<keyword evidence="4" id="KW-1185">Reference proteome</keyword>
<dbReference type="Proteomes" id="UP000601435">
    <property type="component" value="Unassembled WGS sequence"/>
</dbReference>
<dbReference type="InterPro" id="IPR007214">
    <property type="entry name" value="YbaK/aa-tRNA-synth-assoc-dom"/>
</dbReference>
<comment type="caution">
    <text evidence="3">The sequence shown here is derived from an EMBL/GenBank/DDBJ whole genome shotgun (WGS) entry which is preliminary data.</text>
</comment>
<dbReference type="Gene3D" id="3.30.420.10">
    <property type="entry name" value="Ribonuclease H-like superfamily/Ribonuclease H"/>
    <property type="match status" value="1"/>
</dbReference>
<dbReference type="SUPFAM" id="SSF53098">
    <property type="entry name" value="Ribonuclease H-like"/>
    <property type="match status" value="1"/>
</dbReference>
<organism evidence="3 4">
    <name type="scientific">Symbiodinium necroappetens</name>
    <dbReference type="NCBI Taxonomy" id="1628268"/>
    <lineage>
        <taxon>Eukaryota</taxon>
        <taxon>Sar</taxon>
        <taxon>Alveolata</taxon>
        <taxon>Dinophyceae</taxon>
        <taxon>Suessiales</taxon>
        <taxon>Symbiodiniaceae</taxon>
        <taxon>Symbiodinium</taxon>
    </lineage>
</organism>
<dbReference type="CDD" id="cd04332">
    <property type="entry name" value="YbaK_like"/>
    <property type="match status" value="1"/>
</dbReference>
<dbReference type="InterPro" id="IPR015003">
    <property type="entry name" value="DUF1853"/>
</dbReference>
<dbReference type="Pfam" id="PF04073">
    <property type="entry name" value="tRNA_edit"/>
    <property type="match status" value="1"/>
</dbReference>
<dbReference type="InterPro" id="IPR002562">
    <property type="entry name" value="3'-5'_exonuclease_dom"/>
</dbReference>
<dbReference type="SMART" id="SM00474">
    <property type="entry name" value="35EXOc"/>
    <property type="match status" value="1"/>
</dbReference>
<dbReference type="GO" id="GO:0003676">
    <property type="term" value="F:nucleic acid binding"/>
    <property type="evidence" value="ECO:0007669"/>
    <property type="project" value="InterPro"/>
</dbReference>
<evidence type="ECO:0000256" key="1">
    <source>
        <dbReference type="SAM" id="MobiDB-lite"/>
    </source>
</evidence>